<evidence type="ECO:0000313" key="2">
    <source>
        <dbReference type="Proteomes" id="UP000054097"/>
    </source>
</evidence>
<dbReference type="EMBL" id="KN824280">
    <property type="protein sequence ID" value="KIM32125.1"/>
    <property type="molecule type" value="Genomic_DNA"/>
</dbReference>
<dbReference type="AlphaFoldDB" id="A0A0C3B5N5"/>
<sequence length="65" mass="6920">MSALSGRPMAYIHRETHLYIVDSCSTLPNGCSYRNTLALVTPGRTGDENCAVPGILETAGILTLP</sequence>
<gene>
    <name evidence="1" type="ORF">M408DRAFT_326792</name>
</gene>
<evidence type="ECO:0000313" key="1">
    <source>
        <dbReference type="EMBL" id="KIM32125.1"/>
    </source>
</evidence>
<reference evidence="2" key="2">
    <citation type="submission" date="2015-01" db="EMBL/GenBank/DDBJ databases">
        <title>Evolutionary Origins and Diversification of the Mycorrhizal Mutualists.</title>
        <authorList>
            <consortium name="DOE Joint Genome Institute"/>
            <consortium name="Mycorrhizal Genomics Consortium"/>
            <person name="Kohler A."/>
            <person name="Kuo A."/>
            <person name="Nagy L.G."/>
            <person name="Floudas D."/>
            <person name="Copeland A."/>
            <person name="Barry K.W."/>
            <person name="Cichocki N."/>
            <person name="Veneault-Fourrey C."/>
            <person name="LaButti K."/>
            <person name="Lindquist E.A."/>
            <person name="Lipzen A."/>
            <person name="Lundell T."/>
            <person name="Morin E."/>
            <person name="Murat C."/>
            <person name="Riley R."/>
            <person name="Ohm R."/>
            <person name="Sun H."/>
            <person name="Tunlid A."/>
            <person name="Henrissat B."/>
            <person name="Grigoriev I.V."/>
            <person name="Hibbett D.S."/>
            <person name="Martin F."/>
        </authorList>
    </citation>
    <scope>NUCLEOTIDE SEQUENCE [LARGE SCALE GENOMIC DNA]</scope>
    <source>
        <strain evidence="2">MAFF 305830</strain>
    </source>
</reference>
<dbReference type="HOGENOM" id="CLU_2851164_0_0_1"/>
<protein>
    <submittedName>
        <fullName evidence="1">Uncharacterized protein</fullName>
    </submittedName>
</protein>
<accession>A0A0C3B5N5</accession>
<reference evidence="1 2" key="1">
    <citation type="submission" date="2014-04" db="EMBL/GenBank/DDBJ databases">
        <authorList>
            <consortium name="DOE Joint Genome Institute"/>
            <person name="Kuo A."/>
            <person name="Zuccaro A."/>
            <person name="Kohler A."/>
            <person name="Nagy L.G."/>
            <person name="Floudas D."/>
            <person name="Copeland A."/>
            <person name="Barry K.W."/>
            <person name="Cichocki N."/>
            <person name="Veneault-Fourrey C."/>
            <person name="LaButti K."/>
            <person name="Lindquist E.A."/>
            <person name="Lipzen A."/>
            <person name="Lundell T."/>
            <person name="Morin E."/>
            <person name="Murat C."/>
            <person name="Sun H."/>
            <person name="Tunlid A."/>
            <person name="Henrissat B."/>
            <person name="Grigoriev I.V."/>
            <person name="Hibbett D.S."/>
            <person name="Martin F."/>
            <person name="Nordberg H.P."/>
            <person name="Cantor M.N."/>
            <person name="Hua S.X."/>
        </authorList>
    </citation>
    <scope>NUCLEOTIDE SEQUENCE [LARGE SCALE GENOMIC DNA]</scope>
    <source>
        <strain evidence="1 2">MAFF 305830</strain>
    </source>
</reference>
<proteinExistence type="predicted"/>
<dbReference type="Proteomes" id="UP000054097">
    <property type="component" value="Unassembled WGS sequence"/>
</dbReference>
<keyword evidence="2" id="KW-1185">Reference proteome</keyword>
<name>A0A0C3B5N5_SERVB</name>
<organism evidence="1 2">
    <name type="scientific">Serendipita vermifera MAFF 305830</name>
    <dbReference type="NCBI Taxonomy" id="933852"/>
    <lineage>
        <taxon>Eukaryota</taxon>
        <taxon>Fungi</taxon>
        <taxon>Dikarya</taxon>
        <taxon>Basidiomycota</taxon>
        <taxon>Agaricomycotina</taxon>
        <taxon>Agaricomycetes</taxon>
        <taxon>Sebacinales</taxon>
        <taxon>Serendipitaceae</taxon>
        <taxon>Serendipita</taxon>
    </lineage>
</organism>